<dbReference type="SMART" id="SM00886">
    <property type="entry name" value="Dabb"/>
    <property type="match status" value="1"/>
</dbReference>
<reference evidence="3 4" key="1">
    <citation type="submission" date="2024-01" db="EMBL/GenBank/DDBJ databases">
        <title>The genomes of 5 underutilized Papilionoideae crops provide insights into root nodulation and disease resistance.</title>
        <authorList>
            <person name="Yuan L."/>
        </authorList>
    </citation>
    <scope>NUCLEOTIDE SEQUENCE [LARGE SCALE GENOMIC DNA]</scope>
    <source>
        <strain evidence="3">LY-2023</strain>
        <tissue evidence="3">Leaf</tissue>
    </source>
</reference>
<dbReference type="Gene3D" id="3.30.70.100">
    <property type="match status" value="1"/>
</dbReference>
<dbReference type="Proteomes" id="UP001359559">
    <property type="component" value="Unassembled WGS sequence"/>
</dbReference>
<dbReference type="PANTHER" id="PTHR33178:SF4">
    <property type="entry name" value="EXPRESSED PROTEIN"/>
    <property type="match status" value="1"/>
</dbReference>
<protein>
    <recommendedName>
        <fullName evidence="2">Stress-response A/B barrel domain-containing protein</fullName>
    </recommendedName>
</protein>
<dbReference type="InterPro" id="IPR044662">
    <property type="entry name" value="HS1/DABB1-like"/>
</dbReference>
<dbReference type="PROSITE" id="PS51502">
    <property type="entry name" value="S_R_A_B_BARREL"/>
    <property type="match status" value="1"/>
</dbReference>
<evidence type="ECO:0000259" key="2">
    <source>
        <dbReference type="PROSITE" id="PS51502"/>
    </source>
</evidence>
<name>A0AAN9ER73_CLITE</name>
<dbReference type="Pfam" id="PF07876">
    <property type="entry name" value="Dabb"/>
    <property type="match status" value="1"/>
</dbReference>
<gene>
    <name evidence="3" type="ORF">RJT34_29762</name>
</gene>
<evidence type="ECO:0000256" key="1">
    <source>
        <dbReference type="ARBA" id="ARBA00011738"/>
    </source>
</evidence>
<dbReference type="InterPro" id="IPR011008">
    <property type="entry name" value="Dimeric_a/b-barrel"/>
</dbReference>
<organism evidence="3 4">
    <name type="scientific">Clitoria ternatea</name>
    <name type="common">Butterfly pea</name>
    <dbReference type="NCBI Taxonomy" id="43366"/>
    <lineage>
        <taxon>Eukaryota</taxon>
        <taxon>Viridiplantae</taxon>
        <taxon>Streptophyta</taxon>
        <taxon>Embryophyta</taxon>
        <taxon>Tracheophyta</taxon>
        <taxon>Spermatophyta</taxon>
        <taxon>Magnoliopsida</taxon>
        <taxon>eudicotyledons</taxon>
        <taxon>Gunneridae</taxon>
        <taxon>Pentapetalae</taxon>
        <taxon>rosids</taxon>
        <taxon>fabids</taxon>
        <taxon>Fabales</taxon>
        <taxon>Fabaceae</taxon>
        <taxon>Papilionoideae</taxon>
        <taxon>50 kb inversion clade</taxon>
        <taxon>NPAAA clade</taxon>
        <taxon>indigoferoid/millettioid clade</taxon>
        <taxon>Phaseoleae</taxon>
        <taxon>Clitoria</taxon>
    </lineage>
</organism>
<proteinExistence type="predicted"/>
<feature type="domain" description="Stress-response A/B barrel" evidence="2">
    <location>
        <begin position="78"/>
        <end position="170"/>
    </location>
</feature>
<dbReference type="EMBL" id="JAYKXN010000008">
    <property type="protein sequence ID" value="KAK7262199.1"/>
    <property type="molecule type" value="Genomic_DNA"/>
</dbReference>
<keyword evidence="4" id="KW-1185">Reference proteome</keyword>
<comment type="caution">
    <text evidence="3">The sequence shown here is derived from an EMBL/GenBank/DDBJ whole genome shotgun (WGS) entry which is preliminary data.</text>
</comment>
<sequence>MFTVEMVRRRCTLVGLYIKPVPFLILSRGFCLLQPFSVIDYHQKSGEIGHQASDTGQIETRLPFGSRVVFLSVAMGTFNHYVIVKFKDDVEVEQVIQGLEKMISGIEHVKSFEWGKDIESHDMLRQGFTHAFLMTFNGKEEFNAFQNHPNHVEFSGIFSPAIEKIVVLDFPSTLVKPPASA</sequence>
<comment type="subunit">
    <text evidence="1">Homodimer.</text>
</comment>
<dbReference type="AlphaFoldDB" id="A0AAN9ER73"/>
<dbReference type="InterPro" id="IPR013097">
    <property type="entry name" value="Dabb"/>
</dbReference>
<evidence type="ECO:0000313" key="3">
    <source>
        <dbReference type="EMBL" id="KAK7262199.1"/>
    </source>
</evidence>
<accession>A0AAN9ER73</accession>
<dbReference type="SUPFAM" id="SSF54909">
    <property type="entry name" value="Dimeric alpha+beta barrel"/>
    <property type="match status" value="1"/>
</dbReference>
<evidence type="ECO:0000313" key="4">
    <source>
        <dbReference type="Proteomes" id="UP001359559"/>
    </source>
</evidence>
<dbReference type="PANTHER" id="PTHR33178">
    <property type="match status" value="1"/>
</dbReference>